<reference evidence="4 5" key="1">
    <citation type="submission" date="2019-06" db="EMBL/GenBank/DDBJ databases">
        <authorList>
            <person name="Broberg M."/>
        </authorList>
    </citation>
    <scope>NUCLEOTIDE SEQUENCE [LARGE SCALE GENOMIC DNA]</scope>
</reference>
<name>A0ABY6UCG5_BIOOC</name>
<comment type="similarity">
    <text evidence="1">Belongs to the ATP-dependent AMP-binding enzyme family.</text>
</comment>
<dbReference type="Pfam" id="PF13193">
    <property type="entry name" value="AMP-binding_C"/>
    <property type="match status" value="1"/>
</dbReference>
<dbReference type="PANTHER" id="PTHR24096">
    <property type="entry name" value="LONG-CHAIN-FATTY-ACID--COA LIGASE"/>
    <property type="match status" value="1"/>
</dbReference>
<sequence length="97" mass="10447">MQVAPAELESLLLENDGVADAAVVGVTVNGDEVPRAYIVKVAKAEITEKSVADWVERRVAKHKFLRGGVVFVDAIPKNPVLRERAAKEVGDLKAKLA</sequence>
<evidence type="ECO:0000259" key="3">
    <source>
        <dbReference type="Pfam" id="PF13193"/>
    </source>
</evidence>
<dbReference type="Proteomes" id="UP000766486">
    <property type="component" value="Unassembled WGS sequence"/>
</dbReference>
<protein>
    <recommendedName>
        <fullName evidence="3">AMP-binding enzyme C-terminal domain-containing protein</fullName>
    </recommendedName>
</protein>
<feature type="domain" description="AMP-binding enzyme C-terminal" evidence="3">
    <location>
        <begin position="7"/>
        <end position="78"/>
    </location>
</feature>
<dbReference type="SUPFAM" id="SSF56801">
    <property type="entry name" value="Acetyl-CoA synthetase-like"/>
    <property type="match status" value="1"/>
</dbReference>
<gene>
    <name evidence="4" type="ORF">CLO192961_LOCUS244097</name>
</gene>
<evidence type="ECO:0000256" key="1">
    <source>
        <dbReference type="ARBA" id="ARBA00006432"/>
    </source>
</evidence>
<comment type="caution">
    <text evidence="4">The sequence shown here is derived from an EMBL/GenBank/DDBJ whole genome shotgun (WGS) entry which is preliminary data.</text>
</comment>
<organism evidence="4 5">
    <name type="scientific">Bionectria ochroleuca</name>
    <name type="common">Gliocladium roseum</name>
    <dbReference type="NCBI Taxonomy" id="29856"/>
    <lineage>
        <taxon>Eukaryota</taxon>
        <taxon>Fungi</taxon>
        <taxon>Dikarya</taxon>
        <taxon>Ascomycota</taxon>
        <taxon>Pezizomycotina</taxon>
        <taxon>Sordariomycetes</taxon>
        <taxon>Hypocreomycetidae</taxon>
        <taxon>Hypocreales</taxon>
        <taxon>Bionectriaceae</taxon>
        <taxon>Clonostachys</taxon>
    </lineage>
</organism>
<evidence type="ECO:0000313" key="5">
    <source>
        <dbReference type="Proteomes" id="UP000766486"/>
    </source>
</evidence>
<proteinExistence type="inferred from homology"/>
<keyword evidence="5" id="KW-1185">Reference proteome</keyword>
<evidence type="ECO:0000256" key="2">
    <source>
        <dbReference type="ARBA" id="ARBA00022598"/>
    </source>
</evidence>
<dbReference type="Gene3D" id="3.30.300.30">
    <property type="match status" value="1"/>
</dbReference>
<evidence type="ECO:0000313" key="4">
    <source>
        <dbReference type="EMBL" id="VUC28693.1"/>
    </source>
</evidence>
<dbReference type="PANTHER" id="PTHR24096:SF149">
    <property type="entry name" value="AMP-BINDING DOMAIN-CONTAINING PROTEIN-RELATED"/>
    <property type="match status" value="1"/>
</dbReference>
<accession>A0ABY6UCG5</accession>
<keyword evidence="2" id="KW-0436">Ligase</keyword>
<dbReference type="InterPro" id="IPR025110">
    <property type="entry name" value="AMP-bd_C"/>
</dbReference>
<dbReference type="InterPro" id="IPR045851">
    <property type="entry name" value="AMP-bd_C_sf"/>
</dbReference>
<dbReference type="EMBL" id="CABFNS010000791">
    <property type="protein sequence ID" value="VUC28693.1"/>
    <property type="molecule type" value="Genomic_DNA"/>
</dbReference>